<dbReference type="EMBL" id="BNJK01000002">
    <property type="protein sequence ID" value="GHO97962.1"/>
    <property type="molecule type" value="Genomic_DNA"/>
</dbReference>
<sequence>MSSQPQSAPAFKPCPECGGRRIAVEDHMTSSHGASYIYLTPIRRTPSSWTLWKSRKSETLTLTCLQCGYTAWYALEPLNLLPDEQ</sequence>
<evidence type="ECO:0000313" key="2">
    <source>
        <dbReference type="Proteomes" id="UP000597444"/>
    </source>
</evidence>
<name>A0A8J3IW78_9CHLR</name>
<accession>A0A8J3IW78</accession>
<proteinExistence type="predicted"/>
<dbReference type="RefSeq" id="WP_220208737.1">
    <property type="nucleotide sequence ID" value="NZ_BNJK01000002.1"/>
</dbReference>
<dbReference type="AlphaFoldDB" id="A0A8J3IW78"/>
<gene>
    <name evidence="1" type="ORF">KSF_080100</name>
</gene>
<protein>
    <submittedName>
        <fullName evidence="1">Uncharacterized protein</fullName>
    </submittedName>
</protein>
<comment type="caution">
    <text evidence="1">The sequence shown here is derived from an EMBL/GenBank/DDBJ whole genome shotgun (WGS) entry which is preliminary data.</text>
</comment>
<reference evidence="1" key="1">
    <citation type="submission" date="2020-10" db="EMBL/GenBank/DDBJ databases">
        <title>Taxonomic study of unclassified bacteria belonging to the class Ktedonobacteria.</title>
        <authorList>
            <person name="Yabe S."/>
            <person name="Wang C.M."/>
            <person name="Zheng Y."/>
            <person name="Sakai Y."/>
            <person name="Cavaletti L."/>
            <person name="Monciardini P."/>
            <person name="Donadio S."/>
        </authorList>
    </citation>
    <scope>NUCLEOTIDE SEQUENCE</scope>
    <source>
        <strain evidence="1">ID150040</strain>
    </source>
</reference>
<dbReference type="Proteomes" id="UP000597444">
    <property type="component" value="Unassembled WGS sequence"/>
</dbReference>
<evidence type="ECO:0000313" key="1">
    <source>
        <dbReference type="EMBL" id="GHO97962.1"/>
    </source>
</evidence>
<keyword evidence="2" id="KW-1185">Reference proteome</keyword>
<organism evidence="1 2">
    <name type="scientific">Reticulibacter mediterranei</name>
    <dbReference type="NCBI Taxonomy" id="2778369"/>
    <lineage>
        <taxon>Bacteria</taxon>
        <taxon>Bacillati</taxon>
        <taxon>Chloroflexota</taxon>
        <taxon>Ktedonobacteria</taxon>
        <taxon>Ktedonobacterales</taxon>
        <taxon>Reticulibacteraceae</taxon>
        <taxon>Reticulibacter</taxon>
    </lineage>
</organism>